<keyword evidence="2" id="KW-1185">Reference proteome</keyword>
<organism evidence="1 2">
    <name type="scientific">Cellvibrio polysaccharolyticus</name>
    <dbReference type="NCBI Taxonomy" id="2082724"/>
    <lineage>
        <taxon>Bacteria</taxon>
        <taxon>Pseudomonadati</taxon>
        <taxon>Pseudomonadota</taxon>
        <taxon>Gammaproteobacteria</taxon>
        <taxon>Cellvibrionales</taxon>
        <taxon>Cellvibrionaceae</taxon>
        <taxon>Cellvibrio</taxon>
    </lineage>
</organism>
<reference evidence="1" key="1">
    <citation type="submission" date="2018-07" db="EMBL/GenBank/DDBJ databases">
        <title>Genome assembly of strain Ka43.</title>
        <authorList>
            <person name="Kukolya J."/>
            <person name="Nagy I."/>
            <person name="Horvath B."/>
            <person name="Toth A."/>
        </authorList>
    </citation>
    <scope>NUCLEOTIDE SEQUENCE</scope>
    <source>
        <strain evidence="1">KB43</strain>
    </source>
</reference>
<dbReference type="RefSeq" id="WP_193911510.1">
    <property type="nucleotide sequence ID" value="NZ_PRDL01000001.1"/>
</dbReference>
<evidence type="ECO:0000313" key="2">
    <source>
        <dbReference type="Proteomes" id="UP000652567"/>
    </source>
</evidence>
<dbReference type="EMBL" id="PRDL01000001">
    <property type="protein sequence ID" value="MBE8718723.1"/>
    <property type="molecule type" value="Genomic_DNA"/>
</dbReference>
<sequence length="120" mass="13039">MNPTERVNEPVVSPSLLASEPIDVVDNLRDIVLGQLQTIDCQQLQLLGDVALEAGKSYKLDLHLPFAAAECPSIHLGADCSWRRPTADGRVLTGLIISDISPQAREQIQQLMDRLAAPAD</sequence>
<dbReference type="AlphaFoldDB" id="A0A928YWY1"/>
<proteinExistence type="predicted"/>
<dbReference type="Proteomes" id="UP000652567">
    <property type="component" value="Unassembled WGS sequence"/>
</dbReference>
<accession>A0A928YWY1</accession>
<evidence type="ECO:0000313" key="1">
    <source>
        <dbReference type="EMBL" id="MBE8718723.1"/>
    </source>
</evidence>
<comment type="caution">
    <text evidence="1">The sequence shown here is derived from an EMBL/GenBank/DDBJ whole genome shotgun (WGS) entry which is preliminary data.</text>
</comment>
<name>A0A928YWY1_9GAMM</name>
<protein>
    <submittedName>
        <fullName evidence="1">PilZ domain-containing protein</fullName>
    </submittedName>
</protein>
<gene>
    <name evidence="1" type="ORF">C4F51_16225</name>
</gene>